<dbReference type="Proteomes" id="UP000789595">
    <property type="component" value="Unassembled WGS sequence"/>
</dbReference>
<feature type="domain" description="DUF1995" evidence="2">
    <location>
        <begin position="58"/>
        <end position="338"/>
    </location>
</feature>
<protein>
    <recommendedName>
        <fullName evidence="2">DUF1995 domain-containing protein</fullName>
    </recommendedName>
</protein>
<accession>A0A8J2X1V1</accession>
<sequence>MQLALLAALLAGSHALAPVIQTRRKTVLHSDMIKGSVVGEDGITAEVAPQDDDLADPPQTMAQCLQQAQDATVAAIEDGQILMDVEFPPLAADLMDDPNTSAGEISASRRVEAPSTRVVSRNEMLRAGDMAGANTRLAIKYAQGIHTRTGKKVAILYPDVPELERAVEQSGSNNPQPGVSLHSLRASIAEAETPQQAFFALFGKGKEMVREVPDADVYVGLTFSAQELPDVEELDTREASKKPIILFNLKLDTQRGDLGLPAFPPKDLQWRFLSRAKAVYFLRTRQYTLSLPEPPFVVNYQGAIFRQYPGPFQCLLDTGKAFRPVSTSARRPALGEFKETITMALKIGAKSPSNEGKNRKFFRTGVKAITWWEEDKEGLEEHTEWRE</sequence>
<dbReference type="EMBL" id="CAKKNE010000004">
    <property type="protein sequence ID" value="CAH0375295.1"/>
    <property type="molecule type" value="Genomic_DNA"/>
</dbReference>
<keyword evidence="4" id="KW-1185">Reference proteome</keyword>
<dbReference type="Pfam" id="PF09353">
    <property type="entry name" value="DUF1995"/>
    <property type="match status" value="1"/>
</dbReference>
<evidence type="ECO:0000313" key="3">
    <source>
        <dbReference type="EMBL" id="CAH0375295.1"/>
    </source>
</evidence>
<dbReference type="PANTHER" id="PTHR34051:SF2">
    <property type="entry name" value="PROTEIN LPA3"/>
    <property type="match status" value="1"/>
</dbReference>
<dbReference type="PANTHER" id="PTHR34051">
    <property type="entry name" value="PROTEIN LOW PSII ACCUMULATION 3, CHLOROPLASTIC"/>
    <property type="match status" value="1"/>
</dbReference>
<evidence type="ECO:0000259" key="2">
    <source>
        <dbReference type="Pfam" id="PF09353"/>
    </source>
</evidence>
<dbReference type="OrthoDB" id="2082at2759"/>
<dbReference type="AlphaFoldDB" id="A0A8J2X1V1"/>
<proteinExistence type="predicted"/>
<dbReference type="InterPro" id="IPR018962">
    <property type="entry name" value="DUF1995"/>
</dbReference>
<feature type="chain" id="PRO_5035317617" description="DUF1995 domain-containing protein" evidence="1">
    <location>
        <begin position="16"/>
        <end position="387"/>
    </location>
</feature>
<comment type="caution">
    <text evidence="3">The sequence shown here is derived from an EMBL/GenBank/DDBJ whole genome shotgun (WGS) entry which is preliminary data.</text>
</comment>
<reference evidence="3" key="1">
    <citation type="submission" date="2021-11" db="EMBL/GenBank/DDBJ databases">
        <authorList>
            <consortium name="Genoscope - CEA"/>
            <person name="William W."/>
        </authorList>
    </citation>
    <scope>NUCLEOTIDE SEQUENCE</scope>
</reference>
<organism evidence="3 4">
    <name type="scientific">Pelagomonas calceolata</name>
    <dbReference type="NCBI Taxonomy" id="35677"/>
    <lineage>
        <taxon>Eukaryota</taxon>
        <taxon>Sar</taxon>
        <taxon>Stramenopiles</taxon>
        <taxon>Ochrophyta</taxon>
        <taxon>Pelagophyceae</taxon>
        <taxon>Pelagomonadales</taxon>
        <taxon>Pelagomonadaceae</taxon>
        <taxon>Pelagomonas</taxon>
    </lineage>
</organism>
<name>A0A8J2X1V1_9STRA</name>
<evidence type="ECO:0000256" key="1">
    <source>
        <dbReference type="SAM" id="SignalP"/>
    </source>
</evidence>
<keyword evidence="1" id="KW-0732">Signal</keyword>
<feature type="signal peptide" evidence="1">
    <location>
        <begin position="1"/>
        <end position="15"/>
    </location>
</feature>
<gene>
    <name evidence="3" type="ORF">PECAL_4P26220</name>
</gene>
<evidence type="ECO:0000313" key="4">
    <source>
        <dbReference type="Proteomes" id="UP000789595"/>
    </source>
</evidence>
<dbReference type="InterPro" id="IPR044687">
    <property type="entry name" value="LPA3"/>
</dbReference>